<dbReference type="Pfam" id="PF25787">
    <property type="entry name" value="HTH_SB"/>
    <property type="match status" value="1"/>
</dbReference>
<dbReference type="InterPro" id="IPR041588">
    <property type="entry name" value="Integrase_H2C2"/>
</dbReference>
<dbReference type="InterPro" id="IPR001584">
    <property type="entry name" value="Integrase_cat-core"/>
</dbReference>
<dbReference type="SUPFAM" id="SSF50978">
    <property type="entry name" value="WD40 repeat-like"/>
    <property type="match status" value="1"/>
</dbReference>
<feature type="region of interest" description="Disordered" evidence="10">
    <location>
        <begin position="560"/>
        <end position="689"/>
    </location>
</feature>
<dbReference type="PANTHER" id="PTHR37984">
    <property type="entry name" value="PROTEIN CBG26694"/>
    <property type="match status" value="1"/>
</dbReference>
<dbReference type="Pfam" id="PF14893">
    <property type="entry name" value="PNMA"/>
    <property type="match status" value="2"/>
</dbReference>
<dbReference type="InterPro" id="IPR057667">
    <property type="entry name" value="HTH_SB"/>
</dbReference>
<dbReference type="Pfam" id="PF01498">
    <property type="entry name" value="HTH_Tnp_Tc3_2"/>
    <property type="match status" value="1"/>
</dbReference>
<dbReference type="GO" id="GO:0003964">
    <property type="term" value="F:RNA-directed DNA polymerase activity"/>
    <property type="evidence" value="ECO:0007669"/>
    <property type="project" value="UniProtKB-KW"/>
</dbReference>
<keyword evidence="3" id="KW-0808">Transferase</keyword>
<dbReference type="Pfam" id="PF00078">
    <property type="entry name" value="RVT_1"/>
    <property type="match status" value="1"/>
</dbReference>
<evidence type="ECO:0000256" key="9">
    <source>
        <dbReference type="ARBA" id="ARBA00039658"/>
    </source>
</evidence>
<protein>
    <recommendedName>
        <fullName evidence="9">Gypsy retrotransposon integrase-like protein 1</fullName>
        <ecNumber evidence="2">3.1.26.4</ecNumber>
    </recommendedName>
</protein>
<keyword evidence="14" id="KW-1185">Reference proteome</keyword>
<evidence type="ECO:0000256" key="2">
    <source>
        <dbReference type="ARBA" id="ARBA00012180"/>
    </source>
</evidence>
<dbReference type="InterPro" id="IPR036322">
    <property type="entry name" value="WD40_repeat_dom_sf"/>
</dbReference>
<evidence type="ECO:0000256" key="6">
    <source>
        <dbReference type="ARBA" id="ARBA00022759"/>
    </source>
</evidence>
<dbReference type="PROSITE" id="PS50994">
    <property type="entry name" value="INTEGRASE"/>
    <property type="match status" value="1"/>
</dbReference>
<dbReference type="Gene3D" id="3.10.20.370">
    <property type="match status" value="1"/>
</dbReference>
<dbReference type="Pfam" id="PF17917">
    <property type="entry name" value="RT_RNaseH"/>
    <property type="match status" value="1"/>
</dbReference>
<evidence type="ECO:0000256" key="4">
    <source>
        <dbReference type="ARBA" id="ARBA00022695"/>
    </source>
</evidence>
<dbReference type="Gene3D" id="3.30.70.270">
    <property type="match status" value="1"/>
</dbReference>
<dbReference type="CDD" id="cd09274">
    <property type="entry name" value="RNase_HI_RT_Ty3"/>
    <property type="match status" value="1"/>
</dbReference>
<dbReference type="InterPro" id="IPR000477">
    <property type="entry name" value="RT_dom"/>
</dbReference>
<dbReference type="EMBL" id="MU555303">
    <property type="protein sequence ID" value="KAI5615219.1"/>
    <property type="molecule type" value="Genomic_DNA"/>
</dbReference>
<reference evidence="13" key="1">
    <citation type="submission" date="2018-07" db="EMBL/GenBank/DDBJ databases">
        <title>Comparative genomics of catfishes provides insights into carnivory and benthic adaptation.</title>
        <authorList>
            <person name="Zhang Y."/>
            <person name="Wang D."/>
            <person name="Peng Z."/>
            <person name="Zheng S."/>
            <person name="Shao F."/>
            <person name="Tao W."/>
        </authorList>
    </citation>
    <scope>NUCLEOTIDE SEQUENCE</scope>
    <source>
        <strain evidence="13">Chongqing</strain>
    </source>
</reference>
<evidence type="ECO:0000256" key="7">
    <source>
        <dbReference type="ARBA" id="ARBA00022801"/>
    </source>
</evidence>
<dbReference type="InterPro" id="IPR036397">
    <property type="entry name" value="RNaseH_sf"/>
</dbReference>
<feature type="compositionally biased region" description="Acidic residues" evidence="10">
    <location>
        <begin position="674"/>
        <end position="685"/>
    </location>
</feature>
<dbReference type="Gene3D" id="3.30.420.10">
    <property type="entry name" value="Ribonuclease H-like superfamily/Ribonuclease H"/>
    <property type="match status" value="1"/>
</dbReference>
<dbReference type="SUPFAM" id="SSF56672">
    <property type="entry name" value="DNA/RNA polymerases"/>
    <property type="match status" value="2"/>
</dbReference>
<name>A0AAD5AG79_SILAS</name>
<dbReference type="PROSITE" id="PS50878">
    <property type="entry name" value="RT_POL"/>
    <property type="match status" value="1"/>
</dbReference>
<dbReference type="Pfam" id="PF00665">
    <property type="entry name" value="rve"/>
    <property type="match status" value="1"/>
</dbReference>
<keyword evidence="5" id="KW-0540">Nuclease</keyword>
<dbReference type="Gene3D" id="1.10.340.70">
    <property type="match status" value="1"/>
</dbReference>
<dbReference type="GO" id="GO:0003677">
    <property type="term" value="F:DNA binding"/>
    <property type="evidence" value="ECO:0007669"/>
    <property type="project" value="InterPro"/>
</dbReference>
<dbReference type="Pfam" id="PF20846">
    <property type="entry name" value="PNMA_N"/>
    <property type="match status" value="1"/>
</dbReference>
<dbReference type="FunFam" id="3.10.20.370:FF:000001">
    <property type="entry name" value="Retrovirus-related Pol polyprotein from transposon 17.6-like protein"/>
    <property type="match status" value="1"/>
</dbReference>
<accession>A0AAD5AG79</accession>
<dbReference type="CDD" id="cd01647">
    <property type="entry name" value="RT_LTR"/>
    <property type="match status" value="1"/>
</dbReference>
<keyword evidence="4" id="KW-0548">Nucleotidyltransferase</keyword>
<evidence type="ECO:0000256" key="5">
    <source>
        <dbReference type="ARBA" id="ARBA00022722"/>
    </source>
</evidence>
<evidence type="ECO:0000256" key="1">
    <source>
        <dbReference type="ARBA" id="ARBA00010879"/>
    </source>
</evidence>
<feature type="domain" description="Integrase catalytic" evidence="12">
    <location>
        <begin position="320"/>
        <end position="483"/>
    </location>
</feature>
<feature type="domain" description="Reverse transcriptase" evidence="11">
    <location>
        <begin position="1278"/>
        <end position="1496"/>
    </location>
</feature>
<sequence>MSLKGLGAVLYQESAEGLRPVAFASRKLSTSERNYPVHQLEFLSLKWAVVDKFHEYLYGARFTVRTDNNPLTYVLSTAKLSAVGHRWLAAISTYEFDIQYRPGRHNIDADLLSRNMPNVNGADEWVTIPQSGVKTLCQPGSQPAFPIGSPVYVTQLGASPHCVPSLYAFPTHLELKSLELLSRQNLRRAQEEDDAIGPAMQAINHGTWPDDKDSNPELLRLKRETGKLSMKDGLLHRFSKRSLGDEVCQLLLPRKFREIVMRAMHDDLGHFEQERTIELLRSRFFWPKMSVDVEEYINNCGKCISYKTPPQKASPLHQIISHGPMDLVCIDFLSMEPDSRGFGNVLVVTDHFTRYTQAFPTKSQKAQVVAKILMKEYFVNYGLPTRIHSHQGRDFESRLIRELLQLMEIRKSRTTPYHPQGDPQPERFNRTLLSMLGTLGHENNLESTKTTCHSRYVAKLKENLKQAYKLASDAADKRHQRNKRLYDQRVTFRALEIGDRVFLRNFGLRGKHKLESKWKQEPYVVMGKLPNLPVFKVKREDGSPGTKTIHRDHLLPIGQLVRMPPADPGKNLPVRPRTRAVTQNKRDIRSETPELSESSDSSSELEYCITSQREFAPIVSRPTSDDDVDSHLTPEEDCTGDEYPGRELDSESDENRDEECKESLTSEETSGLESESEPEKEETDVREDIVVEPRQKRSVKPTIRLTYDELGRSKDQPLTIVHRVINYNVASRAELALELKGWCRGEALDETRALMVISPDDVSVSDVEDTLQKVKSWGRVRVRGRIFSLQHNNYMVLCECKETVGGESVPSEIVPDTGGEPWPIIRADECTQKDVPGFNQKLAGLLQAEGKTLDDLRTFFLGEEPASNQTEAILRAVSDLLDKTSKPSSEHVSYRRLRFFSGTLPTPAGEEQFDHWLEQARVMVEECDCSFKEKKRRLMESLRGPALELVKAVRASNPDVSPEDCIEALEHAFGTAETGDDLYFAFRSLQQQAETVRGESVPSEIVPDTGGEPWPIIRADECTQKDVPGFNQKLAGLLQAEGKTLDDLRTFFLGEEPASNQTEAILRAVSDLLDKTSKPSSEHVSYRRLRFFSGTLPTPAGEEQFDHWLEQARVMVEECDCSFKEKKRRLMESLRGPALELVKAVRASNPDVSPEDCIEALEHAFGTAETGDDLYFAFRSLQQQAVTTIPPRETVSSEFDVNLMNFGDSPISEQWKNRLRRKLAQKSHVFSMHEWDVGLAKGVEHKIRLSDARPFRQRSRRLAPADIEDVRKHLQELLQAGIIAESRSPYASPIVVVRKKNGTVRMCIDYRLLNSRTIPDQYTTPCIEDALNVLSGSQWFSVLDLRSGYYQIAMSEEDKEKTAFICPLGFFQFERMPQGITGAPATFQRLMEKAVGGMNLLQVLVYLDDLIVFGKNLEEHEERLLKVLDRLGEVGLKLSVDKCQICLSKDSMELYYNKSKVIAVTGMGFPVGEVNNFVVGSTEGTVYAASWHGIKAGINRMFKGHQGPVTGISCHNAVGPIDFSNLFTTSSFDWTVKLWSTKTFTGVVTNMVRSREWSRKTREQVITLHRKGNGYKKIAKMLNIPRDTIGSIIRKFKAKGTVETLPGRGRKKMLTSTAVRYLKRRVEKSPCVTAEELRKDLSDVGTEVSAQTIRRTLRNEGLHARTPRRTPLLSPKNKKSRLQYAKSHVDKPQKFWDSVD</sequence>
<dbReference type="InterPro" id="IPR043128">
    <property type="entry name" value="Rev_trsase/Diguanyl_cyclase"/>
</dbReference>
<evidence type="ECO:0000259" key="11">
    <source>
        <dbReference type="PROSITE" id="PS50878"/>
    </source>
</evidence>
<keyword evidence="6" id="KW-0255">Endonuclease</keyword>
<dbReference type="FunFam" id="3.30.420.10:FF:000032">
    <property type="entry name" value="Retrovirus-related Pol polyprotein from transposon 297-like Protein"/>
    <property type="match status" value="1"/>
</dbReference>
<dbReference type="InterPro" id="IPR002492">
    <property type="entry name" value="Transposase_Tc1-like"/>
</dbReference>
<dbReference type="EC" id="3.1.26.4" evidence="2"/>
<dbReference type="InterPro" id="IPR012337">
    <property type="entry name" value="RNaseH-like_sf"/>
</dbReference>
<proteinExistence type="inferred from homology"/>
<dbReference type="Gene3D" id="1.10.10.10">
    <property type="entry name" value="Winged helix-like DNA-binding domain superfamily/Winged helix DNA-binding domain"/>
    <property type="match status" value="1"/>
</dbReference>
<dbReference type="FunFam" id="3.10.10.10:FF:000004">
    <property type="entry name" value="Uncharacterized protein"/>
    <property type="match status" value="1"/>
</dbReference>
<dbReference type="InterPro" id="IPR048270">
    <property type="entry name" value="PNMA_C"/>
</dbReference>
<evidence type="ECO:0000256" key="8">
    <source>
        <dbReference type="ARBA" id="ARBA00022918"/>
    </source>
</evidence>
<gene>
    <name evidence="13" type="ORF">C0J50_8776</name>
</gene>
<evidence type="ECO:0000313" key="14">
    <source>
        <dbReference type="Proteomes" id="UP001205998"/>
    </source>
</evidence>
<evidence type="ECO:0000256" key="10">
    <source>
        <dbReference type="SAM" id="MobiDB-lite"/>
    </source>
</evidence>
<keyword evidence="7" id="KW-0378">Hydrolase</keyword>
<feature type="compositionally biased region" description="Low complexity" evidence="10">
    <location>
        <begin position="593"/>
        <end position="606"/>
    </location>
</feature>
<keyword evidence="8" id="KW-0695">RNA-directed DNA polymerase</keyword>
<dbReference type="InterPro" id="IPR043502">
    <property type="entry name" value="DNA/RNA_pol_sf"/>
</dbReference>
<dbReference type="Pfam" id="PF17921">
    <property type="entry name" value="Integrase_H2C2"/>
    <property type="match status" value="1"/>
</dbReference>
<dbReference type="FunFam" id="1.10.340.70:FF:000001">
    <property type="entry name" value="Retrovirus-related Pol polyprotein from transposon gypsy-like Protein"/>
    <property type="match status" value="1"/>
</dbReference>
<dbReference type="SUPFAM" id="SSF46689">
    <property type="entry name" value="Homeodomain-like"/>
    <property type="match status" value="1"/>
</dbReference>
<dbReference type="InterPro" id="IPR048271">
    <property type="entry name" value="PNMA_N"/>
</dbReference>
<dbReference type="InterPro" id="IPR050951">
    <property type="entry name" value="Retrovirus_Pol_polyprotein"/>
</dbReference>
<dbReference type="SUPFAM" id="SSF53098">
    <property type="entry name" value="Ribonuclease H-like"/>
    <property type="match status" value="1"/>
</dbReference>
<organism evidence="13 14">
    <name type="scientific">Silurus asotus</name>
    <name type="common">Amur catfish</name>
    <name type="synonym">Parasilurus asotus</name>
    <dbReference type="NCBI Taxonomy" id="30991"/>
    <lineage>
        <taxon>Eukaryota</taxon>
        <taxon>Metazoa</taxon>
        <taxon>Chordata</taxon>
        <taxon>Craniata</taxon>
        <taxon>Vertebrata</taxon>
        <taxon>Euteleostomi</taxon>
        <taxon>Actinopterygii</taxon>
        <taxon>Neopterygii</taxon>
        <taxon>Teleostei</taxon>
        <taxon>Ostariophysi</taxon>
        <taxon>Siluriformes</taxon>
        <taxon>Siluridae</taxon>
        <taxon>Silurus</taxon>
    </lineage>
</organism>
<dbReference type="InterPro" id="IPR009057">
    <property type="entry name" value="Homeodomain-like_sf"/>
</dbReference>
<feature type="region of interest" description="Disordered" evidence="10">
    <location>
        <begin position="1661"/>
        <end position="1688"/>
    </location>
</feature>
<dbReference type="Gene3D" id="3.10.10.10">
    <property type="entry name" value="HIV Type 1 Reverse Transcriptase, subunit A, domain 1"/>
    <property type="match status" value="1"/>
</dbReference>
<dbReference type="InterPro" id="IPR041373">
    <property type="entry name" value="RT_RNaseH"/>
</dbReference>
<evidence type="ECO:0000259" key="12">
    <source>
        <dbReference type="PROSITE" id="PS50994"/>
    </source>
</evidence>
<evidence type="ECO:0000313" key="13">
    <source>
        <dbReference type="EMBL" id="KAI5615219.1"/>
    </source>
</evidence>
<comment type="caution">
    <text evidence="13">The sequence shown here is derived from an EMBL/GenBank/DDBJ whole genome shotgun (WGS) entry which is preliminary data.</text>
</comment>
<dbReference type="PANTHER" id="PTHR37984:SF15">
    <property type="entry name" value="INTEGRASE CATALYTIC DOMAIN-CONTAINING PROTEIN"/>
    <property type="match status" value="1"/>
</dbReference>
<dbReference type="InterPro" id="IPR036388">
    <property type="entry name" value="WH-like_DNA-bd_sf"/>
</dbReference>
<comment type="similarity">
    <text evidence="1">Belongs to the beta type-B retroviral polymerase family. HERV class-II K(HML-2) pol subfamily.</text>
</comment>
<dbReference type="GO" id="GO:0004523">
    <property type="term" value="F:RNA-DNA hybrid ribonuclease activity"/>
    <property type="evidence" value="ECO:0007669"/>
    <property type="project" value="UniProtKB-EC"/>
</dbReference>
<dbReference type="Proteomes" id="UP001205998">
    <property type="component" value="Unassembled WGS sequence"/>
</dbReference>
<evidence type="ECO:0000256" key="3">
    <source>
        <dbReference type="ARBA" id="ARBA00022679"/>
    </source>
</evidence>
<dbReference type="GO" id="GO:0015074">
    <property type="term" value="P:DNA integration"/>
    <property type="evidence" value="ECO:0007669"/>
    <property type="project" value="InterPro"/>
</dbReference>
<dbReference type="GO" id="GO:0006313">
    <property type="term" value="P:DNA transposition"/>
    <property type="evidence" value="ECO:0007669"/>
    <property type="project" value="InterPro"/>
</dbReference>